<feature type="domain" description="Ig-like" evidence="6">
    <location>
        <begin position="273"/>
        <end position="357"/>
    </location>
</feature>
<dbReference type="GO" id="GO:0050839">
    <property type="term" value="F:cell adhesion molecule binding"/>
    <property type="evidence" value="ECO:0007669"/>
    <property type="project" value="TreeGrafter"/>
</dbReference>
<dbReference type="InterPro" id="IPR003599">
    <property type="entry name" value="Ig_sub"/>
</dbReference>
<evidence type="ECO:0000256" key="1">
    <source>
        <dbReference type="ARBA" id="ARBA00004479"/>
    </source>
</evidence>
<dbReference type="SMART" id="SM00409">
    <property type="entry name" value="IG"/>
    <property type="match status" value="3"/>
</dbReference>
<evidence type="ECO:0000313" key="7">
    <source>
        <dbReference type="EMBL" id="PFX24014.1"/>
    </source>
</evidence>
<dbReference type="InterPro" id="IPR051275">
    <property type="entry name" value="Cell_adhesion_signaling"/>
</dbReference>
<dbReference type="SMART" id="SM00408">
    <property type="entry name" value="IGc2"/>
    <property type="match status" value="3"/>
</dbReference>
<organism evidence="7 8">
    <name type="scientific">Stylophora pistillata</name>
    <name type="common">Smooth cauliflower coral</name>
    <dbReference type="NCBI Taxonomy" id="50429"/>
    <lineage>
        <taxon>Eukaryota</taxon>
        <taxon>Metazoa</taxon>
        <taxon>Cnidaria</taxon>
        <taxon>Anthozoa</taxon>
        <taxon>Hexacorallia</taxon>
        <taxon>Scleractinia</taxon>
        <taxon>Astrocoeniina</taxon>
        <taxon>Pocilloporidae</taxon>
        <taxon>Stylophora</taxon>
    </lineage>
</organism>
<dbReference type="AlphaFoldDB" id="A0A2B4RZX7"/>
<accession>A0A2B4RZX7</accession>
<dbReference type="PANTHER" id="PTHR11640:SF31">
    <property type="entry name" value="IRREGULAR CHIASM C-ROUGHEST PROTEIN-RELATED"/>
    <property type="match status" value="1"/>
</dbReference>
<protein>
    <submittedName>
        <fullName evidence="7">Peroxidasin-like</fullName>
    </submittedName>
</protein>
<evidence type="ECO:0000313" key="8">
    <source>
        <dbReference type="Proteomes" id="UP000225706"/>
    </source>
</evidence>
<comment type="subcellular location">
    <subcellularLocation>
        <location evidence="1">Membrane</location>
        <topology evidence="1">Single-pass type I membrane protein</topology>
    </subcellularLocation>
</comment>
<evidence type="ECO:0000259" key="6">
    <source>
        <dbReference type="PROSITE" id="PS50835"/>
    </source>
</evidence>
<sequence length="403" mass="43095">MKHSLKKGAAAPYDKPNITSFITGNLTVNESDTLNLTCIADGNPEPSIAWIRLSDERPVHSPLTITGKQDEGKYRCVATNGVGHPDSRNVYIFVQRHRPENTIKTTNLTANTVVVNTTFSITCSAQGNPPAKYRFYKGNEFLNDSDNDGVITTSVNERVLMLNYSCIPFNLYANGIKGVIAVTIHYGPRGTNFISVPNNTTVLRRSLLSLTCQTDASPKAQFHLYLNGSLVETSRSGIFNVAVVSDGLYTCVPFNTVGAGKNASVIVTAVDAPQVTVSPEVKTVVEGSNLNLTCAASGKPKPSIKWTKVDSSDVPHNGLLLTIVNITRPRTTNSRIEYQCMAINGVGTPAIATASITVNSPTAIAAQNIGGIAIHSFAGFGTGSKSIHELICAIKANAEAERR</sequence>
<dbReference type="Pfam" id="PF13927">
    <property type="entry name" value="Ig_3"/>
    <property type="match status" value="2"/>
</dbReference>
<gene>
    <name evidence="7" type="primary">PXDN</name>
    <name evidence="7" type="ORF">AWC38_SpisGene11415</name>
</gene>
<evidence type="ECO:0000256" key="3">
    <source>
        <dbReference type="ARBA" id="ARBA00023157"/>
    </source>
</evidence>
<evidence type="ECO:0000256" key="5">
    <source>
        <dbReference type="ARBA" id="ARBA00023319"/>
    </source>
</evidence>
<keyword evidence="8" id="KW-1185">Reference proteome</keyword>
<dbReference type="EMBL" id="LSMT01000189">
    <property type="protein sequence ID" value="PFX24014.1"/>
    <property type="molecule type" value="Genomic_DNA"/>
</dbReference>
<proteinExistence type="predicted"/>
<keyword evidence="5" id="KW-0393">Immunoglobulin domain</keyword>
<dbReference type="SUPFAM" id="SSF48726">
    <property type="entry name" value="Immunoglobulin"/>
    <property type="match status" value="4"/>
</dbReference>
<dbReference type="InterPro" id="IPR013783">
    <property type="entry name" value="Ig-like_fold"/>
</dbReference>
<comment type="caution">
    <text evidence="7">The sequence shown here is derived from an EMBL/GenBank/DDBJ whole genome shotgun (WGS) entry which is preliminary data.</text>
</comment>
<dbReference type="InterPro" id="IPR036179">
    <property type="entry name" value="Ig-like_dom_sf"/>
</dbReference>
<dbReference type="OrthoDB" id="5985519at2759"/>
<evidence type="ECO:0000256" key="2">
    <source>
        <dbReference type="ARBA" id="ARBA00023136"/>
    </source>
</evidence>
<keyword evidence="4" id="KW-0325">Glycoprotein</keyword>
<keyword evidence="2" id="KW-0472">Membrane</keyword>
<reference evidence="8" key="1">
    <citation type="journal article" date="2017" name="bioRxiv">
        <title>Comparative analysis of the genomes of Stylophora pistillata and Acropora digitifera provides evidence for extensive differences between species of corals.</title>
        <authorList>
            <person name="Voolstra C.R."/>
            <person name="Li Y."/>
            <person name="Liew Y.J."/>
            <person name="Baumgarten S."/>
            <person name="Zoccola D."/>
            <person name="Flot J.-F."/>
            <person name="Tambutte S."/>
            <person name="Allemand D."/>
            <person name="Aranda M."/>
        </authorList>
    </citation>
    <scope>NUCLEOTIDE SEQUENCE [LARGE SCALE GENOMIC DNA]</scope>
</reference>
<dbReference type="GO" id="GO:0098609">
    <property type="term" value="P:cell-cell adhesion"/>
    <property type="evidence" value="ECO:0007669"/>
    <property type="project" value="TreeGrafter"/>
</dbReference>
<dbReference type="Proteomes" id="UP000225706">
    <property type="component" value="Unassembled WGS sequence"/>
</dbReference>
<dbReference type="GO" id="GO:0005911">
    <property type="term" value="C:cell-cell junction"/>
    <property type="evidence" value="ECO:0007669"/>
    <property type="project" value="TreeGrafter"/>
</dbReference>
<keyword evidence="3" id="KW-1015">Disulfide bond</keyword>
<dbReference type="GO" id="GO:0005886">
    <property type="term" value="C:plasma membrane"/>
    <property type="evidence" value="ECO:0007669"/>
    <property type="project" value="TreeGrafter"/>
</dbReference>
<dbReference type="STRING" id="50429.A0A2B4RZX7"/>
<dbReference type="InterPro" id="IPR003598">
    <property type="entry name" value="Ig_sub2"/>
</dbReference>
<name>A0A2B4RZX7_STYPI</name>
<dbReference type="InterPro" id="IPR007110">
    <property type="entry name" value="Ig-like_dom"/>
</dbReference>
<evidence type="ECO:0000256" key="4">
    <source>
        <dbReference type="ARBA" id="ARBA00023180"/>
    </source>
</evidence>
<dbReference type="Gene3D" id="2.60.40.10">
    <property type="entry name" value="Immunoglobulins"/>
    <property type="match status" value="4"/>
</dbReference>
<dbReference type="PROSITE" id="PS50835">
    <property type="entry name" value="IG_LIKE"/>
    <property type="match status" value="2"/>
</dbReference>
<feature type="domain" description="Ig-like" evidence="6">
    <location>
        <begin position="16"/>
        <end position="91"/>
    </location>
</feature>
<dbReference type="Pfam" id="PF13895">
    <property type="entry name" value="Ig_2"/>
    <property type="match status" value="2"/>
</dbReference>
<dbReference type="PANTHER" id="PTHR11640">
    <property type="entry name" value="NEPHRIN"/>
    <property type="match status" value="1"/>
</dbReference>